<evidence type="ECO:0000256" key="1">
    <source>
        <dbReference type="SAM" id="Phobius"/>
    </source>
</evidence>
<keyword evidence="3" id="KW-1185">Reference proteome</keyword>
<sequence length="89" mass="9783">MDYVVFRSRPAAPRGGGLLSILLRLVALAAAGIAMLAIVVVGLFVVLPVLFVGGAALYFYLRRRVRRAQTRPQDGIIDAEYTIVERREP</sequence>
<protein>
    <submittedName>
        <fullName evidence="2">Uncharacterized protein</fullName>
    </submittedName>
</protein>
<feature type="transmembrane region" description="Helical" evidence="1">
    <location>
        <begin position="44"/>
        <end position="61"/>
    </location>
</feature>
<keyword evidence="1" id="KW-0472">Membrane</keyword>
<dbReference type="EMBL" id="JACDXJ010000001">
    <property type="protein sequence ID" value="MBA1157581.1"/>
    <property type="molecule type" value="Genomic_DNA"/>
</dbReference>
<proteinExistence type="predicted"/>
<accession>A0A838BQC6</accession>
<gene>
    <name evidence="2" type="ORF">H0S73_15790</name>
</gene>
<evidence type="ECO:0000313" key="3">
    <source>
        <dbReference type="Proteomes" id="UP000572984"/>
    </source>
</evidence>
<name>A0A838BQC6_9HYPH</name>
<evidence type="ECO:0000313" key="2">
    <source>
        <dbReference type="EMBL" id="MBA1157581.1"/>
    </source>
</evidence>
<comment type="caution">
    <text evidence="2">The sequence shown here is derived from an EMBL/GenBank/DDBJ whole genome shotgun (WGS) entry which is preliminary data.</text>
</comment>
<organism evidence="2 3">
    <name type="scientific">Microvirga mediterraneensis</name>
    <dbReference type="NCBI Taxonomy" id="2754695"/>
    <lineage>
        <taxon>Bacteria</taxon>
        <taxon>Pseudomonadati</taxon>
        <taxon>Pseudomonadota</taxon>
        <taxon>Alphaproteobacteria</taxon>
        <taxon>Hyphomicrobiales</taxon>
        <taxon>Methylobacteriaceae</taxon>
        <taxon>Microvirga</taxon>
    </lineage>
</organism>
<dbReference type="RefSeq" id="WP_181053041.1">
    <property type="nucleotide sequence ID" value="NZ_JACDXJ010000001.1"/>
</dbReference>
<dbReference type="Proteomes" id="UP000572984">
    <property type="component" value="Unassembled WGS sequence"/>
</dbReference>
<dbReference type="AlphaFoldDB" id="A0A838BQC6"/>
<keyword evidence="1" id="KW-1133">Transmembrane helix</keyword>
<feature type="transmembrane region" description="Helical" evidence="1">
    <location>
        <begin position="21"/>
        <end position="38"/>
    </location>
</feature>
<reference evidence="2 3" key="1">
    <citation type="submission" date="2020-07" db="EMBL/GenBank/DDBJ databases">
        <title>Draft genome and description of Microvirga mediterraneensis Marseille-Q2068 sp. nov.</title>
        <authorList>
            <person name="Boxberger M."/>
        </authorList>
    </citation>
    <scope>NUCLEOTIDE SEQUENCE [LARGE SCALE GENOMIC DNA]</scope>
    <source>
        <strain evidence="2 3">Marseille-Q2068</strain>
    </source>
</reference>
<keyword evidence="1" id="KW-0812">Transmembrane</keyword>